<evidence type="ECO:0000256" key="2">
    <source>
        <dbReference type="ARBA" id="ARBA00023125"/>
    </source>
</evidence>
<evidence type="ECO:0000313" key="5">
    <source>
        <dbReference type="EMBL" id="QCP09991.1"/>
    </source>
</evidence>
<feature type="domain" description="HTH marR-type" evidence="4">
    <location>
        <begin position="6"/>
        <end position="138"/>
    </location>
</feature>
<dbReference type="SMART" id="SM00347">
    <property type="entry name" value="HTH_MARR"/>
    <property type="match status" value="1"/>
</dbReference>
<proteinExistence type="predicted"/>
<evidence type="ECO:0000256" key="1">
    <source>
        <dbReference type="ARBA" id="ARBA00023015"/>
    </source>
</evidence>
<dbReference type="Pfam" id="PF01047">
    <property type="entry name" value="MarR"/>
    <property type="match status" value="1"/>
</dbReference>
<dbReference type="PANTHER" id="PTHR42756">
    <property type="entry name" value="TRANSCRIPTIONAL REGULATOR, MARR"/>
    <property type="match status" value="1"/>
</dbReference>
<gene>
    <name evidence="5" type="ORF">FCL38_05815</name>
</gene>
<keyword evidence="2" id="KW-0238">DNA-binding</keyword>
<dbReference type="PROSITE" id="PS50995">
    <property type="entry name" value="HTH_MARR_2"/>
    <property type="match status" value="1"/>
</dbReference>
<keyword evidence="1" id="KW-0805">Transcription regulation</keyword>
<dbReference type="InterPro" id="IPR036388">
    <property type="entry name" value="WH-like_DNA-bd_sf"/>
</dbReference>
<dbReference type="Proteomes" id="UP000298763">
    <property type="component" value="Chromosome"/>
</dbReference>
<evidence type="ECO:0000256" key="3">
    <source>
        <dbReference type="ARBA" id="ARBA00023163"/>
    </source>
</evidence>
<dbReference type="EMBL" id="CP040017">
    <property type="protein sequence ID" value="QCP09991.1"/>
    <property type="molecule type" value="Genomic_DNA"/>
</dbReference>
<evidence type="ECO:0000313" key="6">
    <source>
        <dbReference type="Proteomes" id="UP000298763"/>
    </source>
</evidence>
<dbReference type="SUPFAM" id="SSF46785">
    <property type="entry name" value="Winged helix' DNA-binding domain"/>
    <property type="match status" value="1"/>
</dbReference>
<dbReference type="PRINTS" id="PR00598">
    <property type="entry name" value="HTHMARR"/>
</dbReference>
<dbReference type="PANTHER" id="PTHR42756:SF1">
    <property type="entry name" value="TRANSCRIPTIONAL REPRESSOR OF EMRAB OPERON"/>
    <property type="match status" value="1"/>
</dbReference>
<evidence type="ECO:0000259" key="4">
    <source>
        <dbReference type="PROSITE" id="PS50995"/>
    </source>
</evidence>
<dbReference type="InterPro" id="IPR000835">
    <property type="entry name" value="HTH_MarR-typ"/>
</dbReference>
<name>A0ABX5UDY5_9BURK</name>
<organism evidence="5 6">
    <name type="scientific">Pseudoduganella umbonata</name>
    <dbReference type="NCBI Taxonomy" id="864828"/>
    <lineage>
        <taxon>Bacteria</taxon>
        <taxon>Pseudomonadati</taxon>
        <taxon>Pseudomonadota</taxon>
        <taxon>Betaproteobacteria</taxon>
        <taxon>Burkholderiales</taxon>
        <taxon>Oxalobacteraceae</taxon>
        <taxon>Telluria group</taxon>
        <taxon>Pseudoduganella</taxon>
    </lineage>
</organism>
<dbReference type="RefSeq" id="WP_137312877.1">
    <property type="nucleotide sequence ID" value="NZ_CP040017.1"/>
</dbReference>
<dbReference type="Gene3D" id="1.10.10.10">
    <property type="entry name" value="Winged helix-like DNA-binding domain superfamily/Winged helix DNA-binding domain"/>
    <property type="match status" value="1"/>
</dbReference>
<keyword evidence="6" id="KW-1185">Reference proteome</keyword>
<reference evidence="5 6" key="1">
    <citation type="submission" date="2019-05" db="EMBL/GenBank/DDBJ databases">
        <title>Draft Genome Sequences of Six Type Strains of the Genus Massilia.</title>
        <authorList>
            <person name="Miess H."/>
            <person name="Frediansyhah A."/>
            <person name="Gross H."/>
        </authorList>
    </citation>
    <scope>NUCLEOTIDE SEQUENCE [LARGE SCALE GENOMIC DNA]</scope>
    <source>
        <strain evidence="5 6">DSMZ 26121</strain>
    </source>
</reference>
<protein>
    <submittedName>
        <fullName evidence="5">MarR family transcriptional regulator</fullName>
    </submittedName>
</protein>
<sequence>MSSAIEERFSQALHSTARAWRQALDRRMKSLGLSQAGWMAIATVAKDVPMSQTELAARLGVEDPTMVAMIDRLVKGGYMVRVPSETDRRVKLVQLTGRGREIFQELLAVADPFRSELLGGADRAQLEQVTVFLEALRAAIESRG</sequence>
<dbReference type="InterPro" id="IPR036390">
    <property type="entry name" value="WH_DNA-bd_sf"/>
</dbReference>
<keyword evidence="3" id="KW-0804">Transcription</keyword>
<accession>A0ABX5UDY5</accession>